<protein>
    <submittedName>
        <fullName evidence="1">Uncharacterized protein</fullName>
    </submittedName>
</protein>
<dbReference type="RefSeq" id="WP_346229893.1">
    <property type="nucleotide sequence ID" value="NZ_JBDJAW010000042.1"/>
</dbReference>
<keyword evidence="2" id="KW-1185">Reference proteome</keyword>
<accession>A0ABV0B245</accession>
<comment type="caution">
    <text evidence="1">The sequence shown here is derived from an EMBL/GenBank/DDBJ whole genome shotgun (WGS) entry which is preliminary data.</text>
</comment>
<sequence>MDITGPGDDVTPGAFSVRWDDASPWPAVQTLNRRRARQFLLAVSESTVTAHGEQAFHDGLLARGHGLAFYTRIAYGRREFACRHYGGPEPRLLPAVPPDLLPEPWSEPWRLVATYRGPELFDEDWAERVSALPLESFLTVHVDGEGERGLRVSDRTLELVRIGTDGERTVTALGRLRAKDDPLAVALRAVPDLLAFDPYAAVDITADTPFAVADAIRFSADLDRADAEARVDEEFFADEEESLLEILDGNLVPVMFRINGVPHFAARADGEWVLVPVERLYRFPSPVTNRTFISVSFDYDGGGYSSGGGFETIAEIRPGLNIAWEDYSDEAWDREMTLSREPLPEFAAGHLPYRFSDRIIAVALGGEYRFPDDLWGHECEESEVETNLGDDEKWYVVETPQLGFERHDPEGVRFLAALGLSPDAAGITVSRPDPGR</sequence>
<organism evidence="1 2">
    <name type="scientific">Microbispora maris</name>
    <dbReference type="NCBI Taxonomy" id="3144104"/>
    <lineage>
        <taxon>Bacteria</taxon>
        <taxon>Bacillati</taxon>
        <taxon>Actinomycetota</taxon>
        <taxon>Actinomycetes</taxon>
        <taxon>Streptosporangiales</taxon>
        <taxon>Streptosporangiaceae</taxon>
        <taxon>Microbispora</taxon>
    </lineage>
</organism>
<evidence type="ECO:0000313" key="1">
    <source>
        <dbReference type="EMBL" id="MEN3540030.1"/>
    </source>
</evidence>
<dbReference type="EMBL" id="JBDJAW010000042">
    <property type="protein sequence ID" value="MEN3540030.1"/>
    <property type="molecule type" value="Genomic_DNA"/>
</dbReference>
<evidence type="ECO:0000313" key="2">
    <source>
        <dbReference type="Proteomes" id="UP001447516"/>
    </source>
</evidence>
<reference evidence="1 2" key="1">
    <citation type="submission" date="2024-05" db="EMBL/GenBank/DDBJ databases">
        <title>Microbispora sp.ZYX-F-249.</title>
        <authorList>
            <person name="Xie H."/>
        </authorList>
    </citation>
    <scope>NUCLEOTIDE SEQUENCE [LARGE SCALE GENOMIC DNA]</scope>
    <source>
        <strain evidence="1 2">ZYX-F-249</strain>
    </source>
</reference>
<gene>
    <name evidence="1" type="ORF">AAH991_33315</name>
</gene>
<name>A0ABV0B245_9ACTN</name>
<proteinExistence type="predicted"/>
<dbReference type="Proteomes" id="UP001447516">
    <property type="component" value="Unassembled WGS sequence"/>
</dbReference>